<feature type="transmembrane region" description="Helical" evidence="1">
    <location>
        <begin position="6"/>
        <end position="26"/>
    </location>
</feature>
<evidence type="ECO:0000256" key="1">
    <source>
        <dbReference type="SAM" id="Phobius"/>
    </source>
</evidence>
<keyword evidence="3" id="KW-1185">Reference proteome</keyword>
<dbReference type="Proteomes" id="UP000324222">
    <property type="component" value="Unassembled WGS sequence"/>
</dbReference>
<reference evidence="2 3" key="1">
    <citation type="submission" date="2019-05" db="EMBL/GenBank/DDBJ databases">
        <title>Another draft genome of Portunus trituberculatus and its Hox gene families provides insights of decapod evolution.</title>
        <authorList>
            <person name="Jeong J.-H."/>
            <person name="Song I."/>
            <person name="Kim S."/>
            <person name="Choi T."/>
            <person name="Kim D."/>
            <person name="Ryu S."/>
            <person name="Kim W."/>
        </authorList>
    </citation>
    <scope>NUCLEOTIDE SEQUENCE [LARGE SCALE GENOMIC DNA]</scope>
    <source>
        <tissue evidence="2">Muscle</tissue>
    </source>
</reference>
<keyword evidence="1" id="KW-0472">Membrane</keyword>
<accession>A0A5B7ICR1</accession>
<sequence length="84" mass="9481">MPTAGAMTLMFTGVILFAFILFVTCFKRQVGRMKKRSRRDPHVPGSEAKKVSSVEVILSLCVLYITFTVQLLSLLCLRCVVHLY</sequence>
<keyword evidence="1" id="KW-0812">Transmembrane</keyword>
<comment type="caution">
    <text evidence="2">The sequence shown here is derived from an EMBL/GenBank/DDBJ whole genome shotgun (WGS) entry which is preliminary data.</text>
</comment>
<dbReference type="InterPro" id="IPR010876">
    <property type="entry name" value="C1orf43"/>
</dbReference>
<name>A0A5B7ICR1_PORTR</name>
<dbReference type="AlphaFoldDB" id="A0A5B7ICR1"/>
<evidence type="ECO:0000313" key="3">
    <source>
        <dbReference type="Proteomes" id="UP000324222"/>
    </source>
</evidence>
<dbReference type="EMBL" id="VSRR010052645">
    <property type="protein sequence ID" value="MPC79985.1"/>
    <property type="molecule type" value="Genomic_DNA"/>
</dbReference>
<feature type="transmembrane region" description="Helical" evidence="1">
    <location>
        <begin position="56"/>
        <end position="83"/>
    </location>
</feature>
<protein>
    <submittedName>
        <fullName evidence="2">Uncharacterized protein</fullName>
    </submittedName>
</protein>
<dbReference type="Pfam" id="PF07406">
    <property type="entry name" value="NICE-3"/>
    <property type="match status" value="1"/>
</dbReference>
<organism evidence="2 3">
    <name type="scientific">Portunus trituberculatus</name>
    <name type="common">Swimming crab</name>
    <name type="synonym">Neptunus trituberculatus</name>
    <dbReference type="NCBI Taxonomy" id="210409"/>
    <lineage>
        <taxon>Eukaryota</taxon>
        <taxon>Metazoa</taxon>
        <taxon>Ecdysozoa</taxon>
        <taxon>Arthropoda</taxon>
        <taxon>Crustacea</taxon>
        <taxon>Multicrustacea</taxon>
        <taxon>Malacostraca</taxon>
        <taxon>Eumalacostraca</taxon>
        <taxon>Eucarida</taxon>
        <taxon>Decapoda</taxon>
        <taxon>Pleocyemata</taxon>
        <taxon>Brachyura</taxon>
        <taxon>Eubrachyura</taxon>
        <taxon>Portunoidea</taxon>
        <taxon>Portunidae</taxon>
        <taxon>Portuninae</taxon>
        <taxon>Portunus</taxon>
    </lineage>
</organism>
<dbReference type="OrthoDB" id="5960253at2759"/>
<evidence type="ECO:0000313" key="2">
    <source>
        <dbReference type="EMBL" id="MPC79985.1"/>
    </source>
</evidence>
<proteinExistence type="predicted"/>
<keyword evidence="1" id="KW-1133">Transmembrane helix</keyword>
<gene>
    <name evidence="2" type="ORF">E2C01_074546</name>
</gene>